<gene>
    <name evidence="10" type="ORF">V9T40_013255</name>
</gene>
<dbReference type="Gene3D" id="1.10.10.60">
    <property type="entry name" value="Homeodomain-like"/>
    <property type="match status" value="1"/>
</dbReference>
<dbReference type="PANTHER" id="PTHR24338:SF0">
    <property type="entry name" value="MUSCLE SEGMENTATION HOMEOBOX"/>
    <property type="match status" value="1"/>
</dbReference>
<dbReference type="CDD" id="cd00086">
    <property type="entry name" value="homeodomain"/>
    <property type="match status" value="1"/>
</dbReference>
<comment type="subcellular location">
    <subcellularLocation>
        <location evidence="1 7 8">Nucleus</location>
    </subcellularLocation>
</comment>
<keyword evidence="5 7" id="KW-0539">Nucleus</keyword>
<dbReference type="SUPFAM" id="SSF46689">
    <property type="entry name" value="Homeodomain-like"/>
    <property type="match status" value="1"/>
</dbReference>
<evidence type="ECO:0000256" key="6">
    <source>
        <dbReference type="ARBA" id="ARBA00038425"/>
    </source>
</evidence>
<keyword evidence="2" id="KW-0217">Developmental protein</keyword>
<organism evidence="10 11">
    <name type="scientific">Parthenolecanium corni</name>
    <dbReference type="NCBI Taxonomy" id="536013"/>
    <lineage>
        <taxon>Eukaryota</taxon>
        <taxon>Metazoa</taxon>
        <taxon>Ecdysozoa</taxon>
        <taxon>Arthropoda</taxon>
        <taxon>Hexapoda</taxon>
        <taxon>Insecta</taxon>
        <taxon>Pterygota</taxon>
        <taxon>Neoptera</taxon>
        <taxon>Paraneoptera</taxon>
        <taxon>Hemiptera</taxon>
        <taxon>Sternorrhyncha</taxon>
        <taxon>Coccoidea</taxon>
        <taxon>Coccidae</taxon>
        <taxon>Parthenolecanium</taxon>
    </lineage>
</organism>
<evidence type="ECO:0000259" key="9">
    <source>
        <dbReference type="PROSITE" id="PS50071"/>
    </source>
</evidence>
<evidence type="ECO:0000256" key="7">
    <source>
        <dbReference type="PROSITE-ProRule" id="PRU00108"/>
    </source>
</evidence>
<evidence type="ECO:0000256" key="8">
    <source>
        <dbReference type="RuleBase" id="RU000682"/>
    </source>
</evidence>
<evidence type="ECO:0000256" key="1">
    <source>
        <dbReference type="ARBA" id="ARBA00004123"/>
    </source>
</evidence>
<dbReference type="GO" id="GO:0048598">
    <property type="term" value="P:embryonic morphogenesis"/>
    <property type="evidence" value="ECO:0007669"/>
    <property type="project" value="TreeGrafter"/>
</dbReference>
<feature type="domain" description="Homeobox" evidence="9">
    <location>
        <begin position="109"/>
        <end position="169"/>
    </location>
</feature>
<comment type="similarity">
    <text evidence="6">Belongs to the Msh homeobox family.</text>
</comment>
<dbReference type="InterPro" id="IPR050674">
    <property type="entry name" value="Msh_Homeobox_Regulators"/>
</dbReference>
<sequence length="214" mass="25081">MSIDAFARTMSQESMDCTTPNTDLEDGTFQLGQIFQYSCLEMIRIARSHQCPAKRSNFTIDHILGKQETKNEENCTDSANVRYDWLTYTRYKPPKLQRIRKKECVRRRRLGRNPRIPFSTEQVAILEKKFRTSPYLSNSDVAHLSKCLQLSESRIKIWFQNRRARERRDGQDSSKKDLNLIKNFLIKTRPSETISDDVQDLSVSAFKPCHKLLQ</sequence>
<dbReference type="EMBL" id="JBBCAQ010000018">
    <property type="protein sequence ID" value="KAK7595430.1"/>
    <property type="molecule type" value="Genomic_DNA"/>
</dbReference>
<protein>
    <recommendedName>
        <fullName evidence="9">Homeobox domain-containing protein</fullName>
    </recommendedName>
</protein>
<proteinExistence type="inferred from homology"/>
<dbReference type="Proteomes" id="UP001367676">
    <property type="component" value="Unassembled WGS sequence"/>
</dbReference>
<dbReference type="PANTHER" id="PTHR24338">
    <property type="entry name" value="HOMEOBOX PROTEIN MSX"/>
    <property type="match status" value="1"/>
</dbReference>
<evidence type="ECO:0000256" key="2">
    <source>
        <dbReference type="ARBA" id="ARBA00022473"/>
    </source>
</evidence>
<dbReference type="AlphaFoldDB" id="A0AAN9TNE8"/>
<dbReference type="SMART" id="SM00389">
    <property type="entry name" value="HOX"/>
    <property type="match status" value="1"/>
</dbReference>
<dbReference type="GO" id="GO:0000977">
    <property type="term" value="F:RNA polymerase II transcription regulatory region sequence-specific DNA binding"/>
    <property type="evidence" value="ECO:0007669"/>
    <property type="project" value="TreeGrafter"/>
</dbReference>
<keyword evidence="4 7" id="KW-0371">Homeobox</keyword>
<dbReference type="Pfam" id="PF00046">
    <property type="entry name" value="Homeodomain"/>
    <property type="match status" value="1"/>
</dbReference>
<dbReference type="InterPro" id="IPR009057">
    <property type="entry name" value="Homeodomain-like_sf"/>
</dbReference>
<evidence type="ECO:0000256" key="3">
    <source>
        <dbReference type="ARBA" id="ARBA00023125"/>
    </source>
</evidence>
<name>A0AAN9TNE8_9HEMI</name>
<keyword evidence="3 7" id="KW-0238">DNA-binding</keyword>
<dbReference type="InterPro" id="IPR017970">
    <property type="entry name" value="Homeobox_CS"/>
</dbReference>
<dbReference type="PROSITE" id="PS50071">
    <property type="entry name" value="HOMEOBOX_2"/>
    <property type="match status" value="1"/>
</dbReference>
<evidence type="ECO:0000313" key="11">
    <source>
        <dbReference type="Proteomes" id="UP001367676"/>
    </source>
</evidence>
<comment type="caution">
    <text evidence="10">The sequence shown here is derived from an EMBL/GenBank/DDBJ whole genome shotgun (WGS) entry which is preliminary data.</text>
</comment>
<dbReference type="PROSITE" id="PS00027">
    <property type="entry name" value="HOMEOBOX_1"/>
    <property type="match status" value="1"/>
</dbReference>
<dbReference type="GO" id="GO:0000981">
    <property type="term" value="F:DNA-binding transcription factor activity, RNA polymerase II-specific"/>
    <property type="evidence" value="ECO:0007669"/>
    <property type="project" value="InterPro"/>
</dbReference>
<dbReference type="GO" id="GO:0005634">
    <property type="term" value="C:nucleus"/>
    <property type="evidence" value="ECO:0007669"/>
    <property type="project" value="UniProtKB-SubCell"/>
</dbReference>
<feature type="DNA-binding region" description="Homeobox" evidence="7">
    <location>
        <begin position="111"/>
        <end position="170"/>
    </location>
</feature>
<accession>A0AAN9TNE8</accession>
<keyword evidence="11" id="KW-1185">Reference proteome</keyword>
<dbReference type="InterPro" id="IPR001356">
    <property type="entry name" value="HD"/>
</dbReference>
<evidence type="ECO:0000256" key="5">
    <source>
        <dbReference type="ARBA" id="ARBA00023242"/>
    </source>
</evidence>
<reference evidence="10 11" key="1">
    <citation type="submission" date="2024-03" db="EMBL/GenBank/DDBJ databases">
        <title>Adaptation during the transition from Ophiocordyceps entomopathogen to insect associate is accompanied by gene loss and intensified selection.</title>
        <authorList>
            <person name="Ward C.M."/>
            <person name="Onetto C.A."/>
            <person name="Borneman A.R."/>
        </authorList>
    </citation>
    <scope>NUCLEOTIDE SEQUENCE [LARGE SCALE GENOMIC DNA]</scope>
    <source>
        <strain evidence="10">AWRI1</strain>
        <tissue evidence="10">Single Adult Female</tissue>
    </source>
</reference>
<evidence type="ECO:0000256" key="4">
    <source>
        <dbReference type="ARBA" id="ARBA00023155"/>
    </source>
</evidence>
<evidence type="ECO:0000313" key="10">
    <source>
        <dbReference type="EMBL" id="KAK7595430.1"/>
    </source>
</evidence>